<keyword evidence="3" id="KW-0813">Transport</keyword>
<dbReference type="PANTHER" id="PTHR30024:SF42">
    <property type="entry name" value="ALIPHATIC SULFONATES-BINDING PROTEIN-RELATED"/>
    <property type="match status" value="1"/>
</dbReference>
<comment type="similarity">
    <text evidence="2">Belongs to the bacterial solute-binding protein SsuA/TauA family.</text>
</comment>
<reference evidence="7 8" key="1">
    <citation type="submission" date="2019-03" db="EMBL/GenBank/DDBJ databases">
        <title>Draft Genome Sequence of Desulfosporosinus fructosivorans Strain 63.6F, Isolated from Marine Sediment in the Baltic Sea.</title>
        <authorList>
            <person name="Hausmann B."/>
            <person name="Vandieken V."/>
            <person name="Pjevac P."/>
            <person name="Schreck K."/>
            <person name="Herbold C.W."/>
            <person name="Loy A."/>
        </authorList>
    </citation>
    <scope>NUCLEOTIDE SEQUENCE [LARGE SCALE GENOMIC DNA]</scope>
    <source>
        <strain evidence="7 8">63.6F</strain>
    </source>
</reference>
<evidence type="ECO:0000256" key="2">
    <source>
        <dbReference type="ARBA" id="ARBA00010742"/>
    </source>
</evidence>
<dbReference type="CDD" id="cd01008">
    <property type="entry name" value="PBP2_NrtA_SsuA_CpmA_like"/>
    <property type="match status" value="1"/>
</dbReference>
<evidence type="ECO:0000256" key="4">
    <source>
        <dbReference type="ARBA" id="ARBA00022729"/>
    </source>
</evidence>
<feature type="signal peptide" evidence="5">
    <location>
        <begin position="1"/>
        <end position="32"/>
    </location>
</feature>
<dbReference type="AlphaFoldDB" id="A0A4Z0R608"/>
<dbReference type="GO" id="GO:0042626">
    <property type="term" value="F:ATPase-coupled transmembrane transporter activity"/>
    <property type="evidence" value="ECO:0007669"/>
    <property type="project" value="InterPro"/>
</dbReference>
<gene>
    <name evidence="7" type="ORF">E4K67_09900</name>
</gene>
<dbReference type="NCBIfam" id="TIGR01728">
    <property type="entry name" value="SsuA_fam"/>
    <property type="match status" value="1"/>
</dbReference>
<evidence type="ECO:0000256" key="3">
    <source>
        <dbReference type="ARBA" id="ARBA00022448"/>
    </source>
</evidence>
<organism evidence="7 8">
    <name type="scientific">Desulfosporosinus fructosivorans</name>
    <dbReference type="NCBI Taxonomy" id="2018669"/>
    <lineage>
        <taxon>Bacteria</taxon>
        <taxon>Bacillati</taxon>
        <taxon>Bacillota</taxon>
        <taxon>Clostridia</taxon>
        <taxon>Eubacteriales</taxon>
        <taxon>Desulfitobacteriaceae</taxon>
        <taxon>Desulfosporosinus</taxon>
    </lineage>
</organism>
<dbReference type="InterPro" id="IPR001638">
    <property type="entry name" value="Solute-binding_3/MltF_N"/>
</dbReference>
<dbReference type="InterPro" id="IPR010067">
    <property type="entry name" value="ABC_SsuA_sub-bd"/>
</dbReference>
<dbReference type="Proteomes" id="UP000298460">
    <property type="component" value="Unassembled WGS sequence"/>
</dbReference>
<dbReference type="EMBL" id="SPQQ01000003">
    <property type="protein sequence ID" value="TGE38270.1"/>
    <property type="molecule type" value="Genomic_DNA"/>
</dbReference>
<evidence type="ECO:0000259" key="6">
    <source>
        <dbReference type="SMART" id="SM00062"/>
    </source>
</evidence>
<evidence type="ECO:0000313" key="7">
    <source>
        <dbReference type="EMBL" id="TGE38270.1"/>
    </source>
</evidence>
<dbReference type="SUPFAM" id="SSF53850">
    <property type="entry name" value="Periplasmic binding protein-like II"/>
    <property type="match status" value="1"/>
</dbReference>
<protein>
    <submittedName>
        <fullName evidence="7">Aliphatic sulfonate ABC transporter substrate-binding protein</fullName>
    </submittedName>
</protein>
<dbReference type="OrthoDB" id="9814375at2"/>
<dbReference type="Pfam" id="PF09084">
    <property type="entry name" value="NMT1"/>
    <property type="match status" value="1"/>
</dbReference>
<feature type="domain" description="Solute-binding protein family 3/N-terminal" evidence="6">
    <location>
        <begin position="54"/>
        <end position="267"/>
    </location>
</feature>
<evidence type="ECO:0000256" key="5">
    <source>
        <dbReference type="SAM" id="SignalP"/>
    </source>
</evidence>
<comment type="caution">
    <text evidence="7">The sequence shown here is derived from an EMBL/GenBank/DDBJ whole genome shotgun (WGS) entry which is preliminary data.</text>
</comment>
<feature type="chain" id="PRO_5021413869" evidence="5">
    <location>
        <begin position="33"/>
        <end position="337"/>
    </location>
</feature>
<dbReference type="Gene3D" id="3.40.190.10">
    <property type="entry name" value="Periplasmic binding protein-like II"/>
    <property type="match status" value="2"/>
</dbReference>
<dbReference type="SMART" id="SM00062">
    <property type="entry name" value="PBPb"/>
    <property type="match status" value="1"/>
</dbReference>
<accession>A0A4Z0R608</accession>
<keyword evidence="8" id="KW-1185">Reference proteome</keyword>
<dbReference type="GO" id="GO:0016020">
    <property type="term" value="C:membrane"/>
    <property type="evidence" value="ECO:0007669"/>
    <property type="project" value="InterPro"/>
</dbReference>
<sequence>MFRPKVLSIFCLNAFILLGAIFLAGCAPTQKADTQAPADKPKIINASYVSRPINVPSIVAQERKLFENEFSKDGIEFKWHNITAPSNQLEALAAKSLDFSNSLNYVSAILAKANGNEIKIVSSYSRFPKGISLVVKPDGALKTVADLKGKKIALQKGTMLHEMLIRALSEVNLTTQDLELVDMDSTTATAAIAAGHIDATILPEPLLSQAIASGRVQKLRSAEGLIPGLTVIAVRSDFAKTQPELVRRYLQVHKASIDWSQANLEEALGMTAKQNQMDIKGVKSLFPVFTFEMNLNQVKNDLLNSATFLQKEGMIHPNVDLAKLVDELVDPSYLPTE</sequence>
<dbReference type="GO" id="GO:0042597">
    <property type="term" value="C:periplasmic space"/>
    <property type="evidence" value="ECO:0007669"/>
    <property type="project" value="UniProtKB-SubCell"/>
</dbReference>
<dbReference type="RefSeq" id="WP_135546245.1">
    <property type="nucleotide sequence ID" value="NZ_SPQQ01000003.1"/>
</dbReference>
<dbReference type="InterPro" id="IPR015168">
    <property type="entry name" value="SsuA/THI5"/>
</dbReference>
<comment type="subcellular location">
    <subcellularLocation>
        <location evidence="1">Periplasm</location>
    </subcellularLocation>
</comment>
<keyword evidence="4 5" id="KW-0732">Signal</keyword>
<evidence type="ECO:0000256" key="1">
    <source>
        <dbReference type="ARBA" id="ARBA00004418"/>
    </source>
</evidence>
<dbReference type="PANTHER" id="PTHR30024">
    <property type="entry name" value="ALIPHATIC SULFONATES-BINDING PROTEIN-RELATED"/>
    <property type="match status" value="1"/>
</dbReference>
<evidence type="ECO:0000313" key="8">
    <source>
        <dbReference type="Proteomes" id="UP000298460"/>
    </source>
</evidence>
<proteinExistence type="inferred from homology"/>
<dbReference type="PROSITE" id="PS51257">
    <property type="entry name" value="PROKAR_LIPOPROTEIN"/>
    <property type="match status" value="1"/>
</dbReference>
<name>A0A4Z0R608_9FIRM</name>